<dbReference type="Proteomes" id="UP000470875">
    <property type="component" value="Unassembled WGS sequence"/>
</dbReference>
<organism evidence="2 3">
    <name type="scientific">Scrofimicrobium canadense</name>
    <dbReference type="NCBI Taxonomy" id="2652290"/>
    <lineage>
        <taxon>Bacteria</taxon>
        <taxon>Bacillati</taxon>
        <taxon>Actinomycetota</taxon>
        <taxon>Actinomycetes</taxon>
        <taxon>Actinomycetales</taxon>
        <taxon>Actinomycetaceae</taxon>
        <taxon>Scrofimicrobium</taxon>
    </lineage>
</organism>
<dbReference type="EMBL" id="VULO01000011">
    <property type="protein sequence ID" value="MSS84961.1"/>
    <property type="molecule type" value="Genomic_DNA"/>
</dbReference>
<gene>
    <name evidence="2" type="ORF">FYJ24_09335</name>
</gene>
<feature type="compositionally biased region" description="Basic and acidic residues" evidence="1">
    <location>
        <begin position="129"/>
        <end position="139"/>
    </location>
</feature>
<keyword evidence="3" id="KW-1185">Reference proteome</keyword>
<name>A0A6N7W6F2_9ACTO</name>
<evidence type="ECO:0000256" key="1">
    <source>
        <dbReference type="SAM" id="MobiDB-lite"/>
    </source>
</evidence>
<reference evidence="2 3" key="1">
    <citation type="submission" date="2019-08" db="EMBL/GenBank/DDBJ databases">
        <title>In-depth cultivation of the pig gut microbiome towards novel bacterial diversity and tailored functional studies.</title>
        <authorList>
            <person name="Wylensek D."/>
            <person name="Hitch T.C.A."/>
            <person name="Clavel T."/>
        </authorList>
    </citation>
    <scope>NUCLEOTIDE SEQUENCE [LARGE SCALE GENOMIC DNA]</scope>
    <source>
        <strain evidence="2 3">WB03_NA08</strain>
    </source>
</reference>
<comment type="caution">
    <text evidence="2">The sequence shown here is derived from an EMBL/GenBank/DDBJ whole genome shotgun (WGS) entry which is preliminary data.</text>
</comment>
<proteinExistence type="predicted"/>
<evidence type="ECO:0000313" key="3">
    <source>
        <dbReference type="Proteomes" id="UP000470875"/>
    </source>
</evidence>
<protein>
    <submittedName>
        <fullName evidence="2">Uncharacterized protein</fullName>
    </submittedName>
</protein>
<accession>A0A6N7W6F2</accession>
<dbReference type="RefSeq" id="WP_154545788.1">
    <property type="nucleotide sequence ID" value="NZ_VULO01000011.1"/>
</dbReference>
<feature type="region of interest" description="Disordered" evidence="1">
    <location>
        <begin position="113"/>
        <end position="139"/>
    </location>
</feature>
<sequence length="172" mass="18653">MRFPYQRTTGTLLREAFRVQRAQSSARNLGLSSITKGEGSIDLLATDTATTPEVSIGDLPGGLFGIGLKVAGSIKEIGRHITDSISTATQPLKDRIGSLEGWRVEAASAIAQERRRNDNQDSRLATLEGKPDGPKESDFQKLRDEVAALKEQVRKLQIRADMPGGLPEIIDA</sequence>
<evidence type="ECO:0000313" key="2">
    <source>
        <dbReference type="EMBL" id="MSS84961.1"/>
    </source>
</evidence>
<dbReference type="AlphaFoldDB" id="A0A6N7W6F2"/>